<reference evidence="2 3" key="1">
    <citation type="submission" date="2020-03" db="EMBL/GenBank/DDBJ databases">
        <title>Genomic Encyclopedia of Type Strains, Phase IV (KMG-IV): sequencing the most valuable type-strain genomes for metagenomic binning, comparative biology and taxonomic classification.</title>
        <authorList>
            <person name="Goeker M."/>
        </authorList>
    </citation>
    <scope>NUCLEOTIDE SEQUENCE [LARGE SCALE GENOMIC DNA]</scope>
    <source>
        <strain evidence="2 3">DSM 105096</strain>
    </source>
</reference>
<proteinExistence type="predicted"/>
<sequence>MYLLYDTNLASDWPYLLGVVVIIVGLVLYYQKAKTDQIELKKAEHDAYSHVVNDSNYNINREGMDGHRDQDLSKEEAKQAIDTLKETGQIPTQGEFNELKKDLEK</sequence>
<feature type="transmembrane region" description="Helical" evidence="1">
    <location>
        <begin position="13"/>
        <end position="30"/>
    </location>
</feature>
<name>A0ABX0X6U4_9BACT</name>
<keyword evidence="1" id="KW-1133">Transmembrane helix</keyword>
<keyword evidence="3" id="KW-1185">Reference proteome</keyword>
<dbReference type="Proteomes" id="UP000770785">
    <property type="component" value="Unassembled WGS sequence"/>
</dbReference>
<dbReference type="RefSeq" id="WP_168035734.1">
    <property type="nucleotide sequence ID" value="NZ_JAATJH010000001.1"/>
</dbReference>
<protein>
    <recommendedName>
        <fullName evidence="4">SHOCT domain-containing protein</fullName>
    </recommendedName>
</protein>
<evidence type="ECO:0000313" key="2">
    <source>
        <dbReference type="EMBL" id="NJC24946.1"/>
    </source>
</evidence>
<keyword evidence="1" id="KW-0472">Membrane</keyword>
<gene>
    <name evidence="2" type="ORF">GGR27_000427</name>
</gene>
<accession>A0ABX0X6U4</accession>
<organism evidence="2 3">
    <name type="scientific">Neolewinella antarctica</name>
    <dbReference type="NCBI Taxonomy" id="442734"/>
    <lineage>
        <taxon>Bacteria</taxon>
        <taxon>Pseudomonadati</taxon>
        <taxon>Bacteroidota</taxon>
        <taxon>Saprospiria</taxon>
        <taxon>Saprospirales</taxon>
        <taxon>Lewinellaceae</taxon>
        <taxon>Neolewinella</taxon>
    </lineage>
</organism>
<evidence type="ECO:0000256" key="1">
    <source>
        <dbReference type="SAM" id="Phobius"/>
    </source>
</evidence>
<dbReference type="EMBL" id="JAATJH010000001">
    <property type="protein sequence ID" value="NJC24946.1"/>
    <property type="molecule type" value="Genomic_DNA"/>
</dbReference>
<keyword evidence="1" id="KW-0812">Transmembrane</keyword>
<evidence type="ECO:0008006" key="4">
    <source>
        <dbReference type="Google" id="ProtNLM"/>
    </source>
</evidence>
<comment type="caution">
    <text evidence="2">The sequence shown here is derived from an EMBL/GenBank/DDBJ whole genome shotgun (WGS) entry which is preliminary data.</text>
</comment>
<evidence type="ECO:0000313" key="3">
    <source>
        <dbReference type="Proteomes" id="UP000770785"/>
    </source>
</evidence>